<feature type="compositionally biased region" description="Low complexity" evidence="2">
    <location>
        <begin position="467"/>
        <end position="491"/>
    </location>
</feature>
<name>A0AAD7EL03_9AGAR</name>
<keyword evidence="4" id="KW-1185">Reference proteome</keyword>
<feature type="compositionally biased region" description="Pro residues" evidence="2">
    <location>
        <begin position="620"/>
        <end position="640"/>
    </location>
</feature>
<gene>
    <name evidence="3" type="ORF">DFH08DRAFT_878031</name>
</gene>
<evidence type="ECO:0000313" key="4">
    <source>
        <dbReference type="Proteomes" id="UP001218218"/>
    </source>
</evidence>
<feature type="region of interest" description="Disordered" evidence="2">
    <location>
        <begin position="260"/>
        <end position="288"/>
    </location>
</feature>
<feature type="compositionally biased region" description="Polar residues" evidence="2">
    <location>
        <begin position="528"/>
        <end position="539"/>
    </location>
</feature>
<feature type="compositionally biased region" description="Low complexity" evidence="2">
    <location>
        <begin position="217"/>
        <end position="232"/>
    </location>
</feature>
<evidence type="ECO:0000313" key="3">
    <source>
        <dbReference type="EMBL" id="KAJ7336185.1"/>
    </source>
</evidence>
<dbReference type="Proteomes" id="UP001218218">
    <property type="component" value="Unassembled WGS sequence"/>
</dbReference>
<feature type="compositionally biased region" description="Low complexity" evidence="2">
    <location>
        <begin position="588"/>
        <end position="619"/>
    </location>
</feature>
<feature type="compositionally biased region" description="Basic and acidic residues" evidence="2">
    <location>
        <begin position="819"/>
        <end position="831"/>
    </location>
</feature>
<feature type="compositionally biased region" description="Low complexity" evidence="2">
    <location>
        <begin position="914"/>
        <end position="928"/>
    </location>
</feature>
<feature type="compositionally biased region" description="Low complexity" evidence="2">
    <location>
        <begin position="260"/>
        <end position="270"/>
    </location>
</feature>
<feature type="region of interest" description="Disordered" evidence="2">
    <location>
        <begin position="467"/>
        <end position="966"/>
    </location>
</feature>
<feature type="compositionally biased region" description="Polar residues" evidence="2">
    <location>
        <begin position="864"/>
        <end position="876"/>
    </location>
</feature>
<accession>A0AAD7EL03</accession>
<feature type="region of interest" description="Disordered" evidence="2">
    <location>
        <begin position="415"/>
        <end position="446"/>
    </location>
</feature>
<feature type="compositionally biased region" description="Polar residues" evidence="2">
    <location>
        <begin position="946"/>
        <end position="958"/>
    </location>
</feature>
<feature type="region of interest" description="Disordered" evidence="2">
    <location>
        <begin position="215"/>
        <end position="242"/>
    </location>
</feature>
<evidence type="ECO:0000256" key="2">
    <source>
        <dbReference type="SAM" id="MobiDB-lite"/>
    </source>
</evidence>
<feature type="compositionally biased region" description="Low complexity" evidence="2">
    <location>
        <begin position="735"/>
        <end position="749"/>
    </location>
</feature>
<feature type="compositionally biased region" description="Basic residues" evidence="2">
    <location>
        <begin position="794"/>
        <end position="805"/>
    </location>
</feature>
<feature type="compositionally biased region" description="Basic and acidic residues" evidence="2">
    <location>
        <begin position="877"/>
        <end position="893"/>
    </location>
</feature>
<reference evidence="3" key="1">
    <citation type="submission" date="2023-03" db="EMBL/GenBank/DDBJ databases">
        <title>Massive genome expansion in bonnet fungi (Mycena s.s.) driven by repeated elements and novel gene families across ecological guilds.</title>
        <authorList>
            <consortium name="Lawrence Berkeley National Laboratory"/>
            <person name="Harder C.B."/>
            <person name="Miyauchi S."/>
            <person name="Viragh M."/>
            <person name="Kuo A."/>
            <person name="Thoen E."/>
            <person name="Andreopoulos B."/>
            <person name="Lu D."/>
            <person name="Skrede I."/>
            <person name="Drula E."/>
            <person name="Henrissat B."/>
            <person name="Morin E."/>
            <person name="Kohler A."/>
            <person name="Barry K."/>
            <person name="LaButti K."/>
            <person name="Morin E."/>
            <person name="Salamov A."/>
            <person name="Lipzen A."/>
            <person name="Mereny Z."/>
            <person name="Hegedus B."/>
            <person name="Baldrian P."/>
            <person name="Stursova M."/>
            <person name="Weitz H."/>
            <person name="Taylor A."/>
            <person name="Grigoriev I.V."/>
            <person name="Nagy L.G."/>
            <person name="Martin F."/>
            <person name="Kauserud H."/>
        </authorList>
    </citation>
    <scope>NUCLEOTIDE SEQUENCE</scope>
    <source>
        <strain evidence="3">CBHHK002</strain>
    </source>
</reference>
<sequence>MYSSFTSSYMQPSERVRRQWRAFEQWVETVPRAAMTQEISETFRAMDTKWNATPARTRPTKQDNDKLKAAFRRELEDNLFALAREEWQRRLAEVGLKDEDWGPMTAEETLAVVHLLGGDLDDEGLGTSVAQADVDSHTRGLPALTHETRASNLSDYSFVSPTSLGTLDDDWETFEPIFANEILPSSGPESVVDEIFDAPTSVPWGWNGDSSSYGVWSAATSQSSRQSSQTGSPERPPPKTIAADHTFFPRVTEPLSARLESLATSASSSHSHSRTRAPRYIGPQMTDNDGVFDDEADFERFKMDTRITKIREFHEEAARADIQLAQDIYNARTTSTTWRDEEERKIIEHEKRMIELRRSKEEERKAIVRAERHARRDAILLRQQLRNTPMGWSAAAAESPRDRLAQEVESKLRMATASASAAEPAVTLAETRRDRRLSQSTISSRSARASILPELDRLVASVPDLLSVPTSSSSTASSTPVSSASSSTSSSQLPSRWLPPPEIVKAAVSTTKSKKKPGPPAVDLGASVNVTPSAGTMKQQGRKPTADDTPTKPTKPTSFAVEPQLPFVVSPSAASTLFPSLPPTVTRVGVSSASATSSKAKGPSPATSKAPSPPVVSKSQPPPAPPKRQSPPSNSQPPPISAKAPSPAAHTPKPTASVPAPPQKKTTRVVEIQTPGATSSRTTLEQMQRPFIHKSLGSNASFGAPPPPAAAPGREIWVSSSSAAAKKVDTGKAVSSSSSSQIEKSTSMSVPPLAETIRSRRMSDPVSPSPRSFALPDDVQELKPAAGAPSSITKKGKGKQAKAKRVTIEEVSDEEEADTLERLPVDSKYIFEPKPSVPPTMFSEILDFAPTPPPVPPSTTLQPDSSSRVGQPPASSRKSDGRGPADDGKLAKEKHVRWTPSAPGNAVPTSRSSLAENNELQAALEALETNVLSPPPSGTKKGARNRASSLLQSATTGNRKGKGKERAVELAADDEFAGYLKGATLDFTTRG</sequence>
<protein>
    <submittedName>
        <fullName evidence="3">Uncharacterized protein</fullName>
    </submittedName>
</protein>
<dbReference type="AlphaFoldDB" id="A0AAD7EL03"/>
<comment type="caution">
    <text evidence="3">The sequence shown here is derived from an EMBL/GenBank/DDBJ whole genome shotgun (WGS) entry which is preliminary data.</text>
</comment>
<feature type="compositionally biased region" description="Low complexity" evidence="2">
    <location>
        <begin position="415"/>
        <end position="429"/>
    </location>
</feature>
<keyword evidence="1" id="KW-0175">Coiled coil</keyword>
<organism evidence="3 4">
    <name type="scientific">Mycena albidolilacea</name>
    <dbReference type="NCBI Taxonomy" id="1033008"/>
    <lineage>
        <taxon>Eukaryota</taxon>
        <taxon>Fungi</taxon>
        <taxon>Dikarya</taxon>
        <taxon>Basidiomycota</taxon>
        <taxon>Agaricomycotina</taxon>
        <taxon>Agaricomycetes</taxon>
        <taxon>Agaricomycetidae</taxon>
        <taxon>Agaricales</taxon>
        <taxon>Marasmiineae</taxon>
        <taxon>Mycenaceae</taxon>
        <taxon>Mycena</taxon>
    </lineage>
</organism>
<proteinExistence type="predicted"/>
<dbReference type="EMBL" id="JARIHO010000031">
    <property type="protein sequence ID" value="KAJ7336185.1"/>
    <property type="molecule type" value="Genomic_DNA"/>
</dbReference>
<evidence type="ECO:0000256" key="1">
    <source>
        <dbReference type="SAM" id="Coils"/>
    </source>
</evidence>
<feature type="coiled-coil region" evidence="1">
    <location>
        <begin position="339"/>
        <end position="373"/>
    </location>
</feature>
<feature type="compositionally biased region" description="Polar residues" evidence="2">
    <location>
        <begin position="675"/>
        <end position="686"/>
    </location>
</feature>